<feature type="chain" id="PRO_5007857356" description="Ferritin-like domain-containing protein" evidence="1">
    <location>
        <begin position="20"/>
        <end position="341"/>
    </location>
</feature>
<dbReference type="CDD" id="cd00657">
    <property type="entry name" value="Ferritin_like"/>
    <property type="match status" value="1"/>
</dbReference>
<dbReference type="OrthoDB" id="1001765at2759"/>
<dbReference type="AlphaFoldDB" id="A0A165EQD5"/>
<dbReference type="Proteomes" id="UP000076842">
    <property type="component" value="Unassembled WGS sequence"/>
</dbReference>
<gene>
    <name evidence="2" type="ORF">CALCODRAFT_356040</name>
</gene>
<evidence type="ECO:0008006" key="4">
    <source>
        <dbReference type="Google" id="ProtNLM"/>
    </source>
</evidence>
<dbReference type="Pfam" id="PF13668">
    <property type="entry name" value="Ferritin_2"/>
    <property type="match status" value="1"/>
</dbReference>
<dbReference type="InterPro" id="IPR009078">
    <property type="entry name" value="Ferritin-like_SF"/>
</dbReference>
<protein>
    <recommendedName>
        <fullName evidence="4">Ferritin-like domain-containing protein</fullName>
    </recommendedName>
</protein>
<dbReference type="EMBL" id="KV423997">
    <property type="protein sequence ID" value="KZT55326.1"/>
    <property type="molecule type" value="Genomic_DNA"/>
</dbReference>
<keyword evidence="1" id="KW-0732">Signal</keyword>
<evidence type="ECO:0000313" key="2">
    <source>
        <dbReference type="EMBL" id="KZT55326.1"/>
    </source>
</evidence>
<accession>A0A165EQD5</accession>
<evidence type="ECO:0000256" key="1">
    <source>
        <dbReference type="SAM" id="SignalP"/>
    </source>
</evidence>
<reference evidence="2 3" key="1">
    <citation type="journal article" date="2016" name="Mol. Biol. Evol.">
        <title>Comparative Genomics of Early-Diverging Mushroom-Forming Fungi Provides Insights into the Origins of Lignocellulose Decay Capabilities.</title>
        <authorList>
            <person name="Nagy L.G."/>
            <person name="Riley R."/>
            <person name="Tritt A."/>
            <person name="Adam C."/>
            <person name="Daum C."/>
            <person name="Floudas D."/>
            <person name="Sun H."/>
            <person name="Yadav J.S."/>
            <person name="Pangilinan J."/>
            <person name="Larsson K.H."/>
            <person name="Matsuura K."/>
            <person name="Barry K."/>
            <person name="Labutti K."/>
            <person name="Kuo R."/>
            <person name="Ohm R.A."/>
            <person name="Bhattacharya S.S."/>
            <person name="Shirouzu T."/>
            <person name="Yoshinaga Y."/>
            <person name="Martin F.M."/>
            <person name="Grigoriev I.V."/>
            <person name="Hibbett D.S."/>
        </authorList>
    </citation>
    <scope>NUCLEOTIDE SEQUENCE [LARGE SCALE GENOMIC DNA]</scope>
    <source>
        <strain evidence="2 3">HHB12733</strain>
    </source>
</reference>
<dbReference type="SUPFAM" id="SSF47240">
    <property type="entry name" value="Ferritin-like"/>
    <property type="match status" value="1"/>
</dbReference>
<proteinExistence type="predicted"/>
<feature type="signal peptide" evidence="1">
    <location>
        <begin position="1"/>
        <end position="19"/>
    </location>
</feature>
<keyword evidence="3" id="KW-1185">Reference proteome</keyword>
<dbReference type="STRING" id="1353952.A0A165EQD5"/>
<name>A0A165EQD5_9BASI</name>
<evidence type="ECO:0000313" key="3">
    <source>
        <dbReference type="Proteomes" id="UP000076842"/>
    </source>
</evidence>
<dbReference type="InParanoid" id="A0A165EQD5"/>
<organism evidence="2 3">
    <name type="scientific">Calocera cornea HHB12733</name>
    <dbReference type="NCBI Taxonomy" id="1353952"/>
    <lineage>
        <taxon>Eukaryota</taxon>
        <taxon>Fungi</taxon>
        <taxon>Dikarya</taxon>
        <taxon>Basidiomycota</taxon>
        <taxon>Agaricomycotina</taxon>
        <taxon>Dacrymycetes</taxon>
        <taxon>Dacrymycetales</taxon>
        <taxon>Dacrymycetaceae</taxon>
        <taxon>Calocera</taxon>
    </lineage>
</organism>
<sequence length="341" mass="36476">MHFIRSATALLAASGLALAVPLPKAKRINTANDLQTLQFLHMMEEFEATYYLEGLSQFSSADFAAAGWAIPDLVLSDLLNFAQDQTSHIQFWSSAIEALGAEPISTCAFHFAPVLTDPATWLQFGREMEYIGMSAYMSAMAMLDDPELLLDAANIMTVEARHQTLYNVFNGGSSVPQDYDVALTPPQLLAMVGQFLTGCEIFPMNLPMVPQITHLFAAAPAGAPLNWTWGNATSQTVDPNAFWCQWTSGASTEAVVQPITACATPAINGYVFAWITNSSTPLSTDILTQNVNSVVAGPAIAFVDSQMEILSELAVHASANITDVSMVTPAQAASILGGSTV</sequence>